<protein>
    <recommendedName>
        <fullName evidence="6">Tr-type G domain-containing protein</fullName>
    </recommendedName>
</protein>
<evidence type="ECO:0000313" key="7">
    <source>
        <dbReference type="EMBL" id="KMZ96224.1"/>
    </source>
</evidence>
<keyword evidence="4" id="KW-0496">Mitochondrion</keyword>
<keyword evidence="3" id="KW-0648">Protein biosynthesis</keyword>
<dbReference type="Gene3D" id="3.30.70.240">
    <property type="match status" value="1"/>
</dbReference>
<dbReference type="Gene3D" id="2.40.30.10">
    <property type="entry name" value="Translation factors"/>
    <property type="match status" value="1"/>
</dbReference>
<evidence type="ECO:0000256" key="1">
    <source>
        <dbReference type="ARBA" id="ARBA00022741"/>
    </source>
</evidence>
<feature type="domain" description="Tr-type G" evidence="6">
    <location>
        <begin position="1"/>
        <end position="141"/>
    </location>
</feature>
<dbReference type="PRINTS" id="PR00315">
    <property type="entry name" value="ELONGATNFCT"/>
</dbReference>
<dbReference type="InterPro" id="IPR013842">
    <property type="entry name" value="LepA_CTD"/>
</dbReference>
<dbReference type="Gene3D" id="3.30.70.2570">
    <property type="entry name" value="Elongation factor 4, C-terminal domain"/>
    <property type="match status" value="1"/>
</dbReference>
<dbReference type="Gene3D" id="3.40.50.300">
    <property type="entry name" value="P-loop containing nucleotide triphosphate hydrolases"/>
    <property type="match status" value="1"/>
</dbReference>
<dbReference type="AlphaFoldDB" id="A0A0J9TLN0"/>
<proteinExistence type="predicted"/>
<dbReference type="SUPFAM" id="SSF54980">
    <property type="entry name" value="EF-G C-terminal domain-like"/>
    <property type="match status" value="2"/>
</dbReference>
<keyword evidence="2" id="KW-0999">Mitochondrion inner membrane</keyword>
<keyword evidence="5" id="KW-0342">GTP-binding</keyword>
<dbReference type="InterPro" id="IPR038363">
    <property type="entry name" value="LepA_C_sf"/>
</dbReference>
<dbReference type="SUPFAM" id="SSF52540">
    <property type="entry name" value="P-loop containing nucleoside triphosphate hydrolases"/>
    <property type="match status" value="1"/>
</dbReference>
<accession>A0A0J9TLN0</accession>
<dbReference type="PANTHER" id="PTHR43512">
    <property type="entry name" value="TRANSLATION FACTOR GUF1-RELATED"/>
    <property type="match status" value="1"/>
</dbReference>
<dbReference type="InterPro" id="IPR027417">
    <property type="entry name" value="P-loop_NTPase"/>
</dbReference>
<keyword evidence="1" id="KW-0547">Nucleotide-binding</keyword>
<dbReference type="Pfam" id="PF00009">
    <property type="entry name" value="GTP_EFTU"/>
    <property type="match status" value="1"/>
</dbReference>
<dbReference type="InterPro" id="IPR004161">
    <property type="entry name" value="EFTu-like_2"/>
</dbReference>
<dbReference type="SUPFAM" id="SSF50447">
    <property type="entry name" value="Translation proteins"/>
    <property type="match status" value="1"/>
</dbReference>
<dbReference type="GO" id="GO:0043022">
    <property type="term" value="F:ribosome binding"/>
    <property type="evidence" value="ECO:0007669"/>
    <property type="project" value="TreeGrafter"/>
</dbReference>
<dbReference type="InterPro" id="IPR005225">
    <property type="entry name" value="Small_GTP-bd"/>
</dbReference>
<dbReference type="PROSITE" id="PS51722">
    <property type="entry name" value="G_TR_2"/>
    <property type="match status" value="1"/>
</dbReference>
<dbReference type="EMBL" id="KQ235637">
    <property type="protein sequence ID" value="KMZ96224.1"/>
    <property type="molecule type" value="Genomic_DNA"/>
</dbReference>
<sequence length="537" mass="60619">MELEKEKGITIKLASIRLKWKECILNLIDTPGHIDFSAEVLRSLKVCEGAILLIDVTKGVQSQTVSLFKKAREEGLYILPVLNKIDSPLATDARIEEVRGLLEDSPYNFSHFQLISARTGRGVKDLLDYIVEKLPEHSDNRYLEKLNLPFIQAGGLCALVFEAQYSNQKGTILTIRVFSGEIKKNDEIYLVKTGVKVRVREIEFLSPRPQTTDRILQGEVGRIYLFLPKKVYLESGEHIVSYPPPKDSELKLLPDTHRMGRLKPMIFSFIAPFEESGREAFSTSLKSLKLSDSSFEYSFTQSSSLGFGANIGALGPLHLEVLISRLEGEFGLKLMSGPSTIEYKAQLKSGQEITFSSVDSFPDPSLVKEFLEPYIHLSLSLSPRYEKDFISFISSRRSVSLLSIKREEEQNLFLEYLLPLGELNSSFVHSLFAITKGYISYSYELGEYYSLDLLKIGIFINDVEYSELSFLSEKGEAYTRGREILLKLKNNLSAQLYELVLHAKIGGKIIARESVRSLKKDVAAKCYGGDISRKKKL</sequence>
<dbReference type="GO" id="GO:0006412">
    <property type="term" value="P:translation"/>
    <property type="evidence" value="ECO:0007669"/>
    <property type="project" value="UniProtKB-KW"/>
</dbReference>
<evidence type="ECO:0000256" key="3">
    <source>
        <dbReference type="ARBA" id="ARBA00022917"/>
    </source>
</evidence>
<dbReference type="InterPro" id="IPR000795">
    <property type="entry name" value="T_Tr_GTP-bd_dom"/>
</dbReference>
<evidence type="ECO:0000259" key="6">
    <source>
        <dbReference type="PROSITE" id="PS51722"/>
    </source>
</evidence>
<evidence type="ECO:0000256" key="4">
    <source>
        <dbReference type="ARBA" id="ARBA00023128"/>
    </source>
</evidence>
<dbReference type="InterPro" id="IPR009000">
    <property type="entry name" value="Transl_B-barrel_sf"/>
</dbReference>
<dbReference type="Proteomes" id="UP000053239">
    <property type="component" value="Unassembled WGS sequence"/>
</dbReference>
<dbReference type="NCBIfam" id="TIGR00231">
    <property type="entry name" value="small_GTP"/>
    <property type="match status" value="1"/>
</dbReference>
<gene>
    <name evidence="7" type="ORF">PVNG_02362</name>
</gene>
<dbReference type="Gene3D" id="3.30.70.870">
    <property type="entry name" value="Elongation Factor G (Translational Gtpase), domain 3"/>
    <property type="match status" value="1"/>
</dbReference>
<evidence type="ECO:0000256" key="2">
    <source>
        <dbReference type="ARBA" id="ARBA00022792"/>
    </source>
</evidence>
<keyword evidence="2" id="KW-0472">Membrane</keyword>
<organism evidence="7 8">
    <name type="scientific">Plasmodium vivax North Korean</name>
    <dbReference type="NCBI Taxonomy" id="1035514"/>
    <lineage>
        <taxon>Eukaryota</taxon>
        <taxon>Sar</taxon>
        <taxon>Alveolata</taxon>
        <taxon>Apicomplexa</taxon>
        <taxon>Aconoidasida</taxon>
        <taxon>Haemosporida</taxon>
        <taxon>Plasmodiidae</taxon>
        <taxon>Plasmodium</taxon>
        <taxon>Plasmodium (Plasmodium)</taxon>
    </lineage>
</organism>
<dbReference type="Pfam" id="PF03144">
    <property type="entry name" value="GTP_EFTU_D2"/>
    <property type="match status" value="1"/>
</dbReference>
<dbReference type="GO" id="GO:0003924">
    <property type="term" value="F:GTPase activity"/>
    <property type="evidence" value="ECO:0007669"/>
    <property type="project" value="InterPro"/>
</dbReference>
<dbReference type="InterPro" id="IPR006297">
    <property type="entry name" value="EF-4"/>
</dbReference>
<dbReference type="GO" id="GO:0045727">
    <property type="term" value="P:positive regulation of translation"/>
    <property type="evidence" value="ECO:0007669"/>
    <property type="project" value="TreeGrafter"/>
</dbReference>
<dbReference type="PANTHER" id="PTHR43512:SF4">
    <property type="entry name" value="TRANSLATION FACTOR GUF1 HOMOLOG, CHLOROPLASTIC"/>
    <property type="match status" value="1"/>
</dbReference>
<dbReference type="Pfam" id="PF06421">
    <property type="entry name" value="LepA_C"/>
    <property type="match status" value="1"/>
</dbReference>
<dbReference type="InterPro" id="IPR035647">
    <property type="entry name" value="EFG_III/V"/>
</dbReference>
<evidence type="ECO:0000313" key="8">
    <source>
        <dbReference type="Proteomes" id="UP000053239"/>
    </source>
</evidence>
<reference evidence="7 8" key="1">
    <citation type="submission" date="2011-09" db="EMBL/GenBank/DDBJ databases">
        <title>The Genome Sequence of Plasmodium vivax North Korean.</title>
        <authorList>
            <consortium name="The Broad Institute Genome Sequencing Platform"/>
            <consortium name="The Broad Institute Genome Sequencing Center for Infectious Disease"/>
            <person name="Neafsey D."/>
            <person name="Carlton J."/>
            <person name="Barnwell J."/>
            <person name="Collins W."/>
            <person name="Escalante A."/>
            <person name="Mullikin J."/>
            <person name="Saul A."/>
            <person name="Guigo R."/>
            <person name="Camara F."/>
            <person name="Young S.K."/>
            <person name="Zeng Q."/>
            <person name="Gargeya S."/>
            <person name="Fitzgerald M."/>
            <person name="Haas B."/>
            <person name="Abouelleil A."/>
            <person name="Alvarado L."/>
            <person name="Arachchi H.M."/>
            <person name="Berlin A."/>
            <person name="Brown A."/>
            <person name="Chapman S.B."/>
            <person name="Chen Z."/>
            <person name="Dunbar C."/>
            <person name="Freedman E."/>
            <person name="Gearin G."/>
            <person name="Gellesch M."/>
            <person name="Goldberg J."/>
            <person name="Griggs A."/>
            <person name="Gujja S."/>
            <person name="Heiman D."/>
            <person name="Howarth C."/>
            <person name="Larson L."/>
            <person name="Lui A."/>
            <person name="MacDonald P.J.P."/>
            <person name="Montmayeur A."/>
            <person name="Murphy C."/>
            <person name="Neiman D."/>
            <person name="Pearson M."/>
            <person name="Priest M."/>
            <person name="Roberts A."/>
            <person name="Saif S."/>
            <person name="Shea T."/>
            <person name="Shenoy N."/>
            <person name="Sisk P."/>
            <person name="Stolte C."/>
            <person name="Sykes S."/>
            <person name="Wortman J."/>
            <person name="Nusbaum C."/>
            <person name="Birren B."/>
        </authorList>
    </citation>
    <scope>NUCLEOTIDE SEQUENCE [LARGE SCALE GENOMIC DNA]</scope>
    <source>
        <strain evidence="7 8">North Korean</strain>
    </source>
</reference>
<dbReference type="GO" id="GO:0005525">
    <property type="term" value="F:GTP binding"/>
    <property type="evidence" value="ECO:0007669"/>
    <property type="project" value="UniProtKB-KW"/>
</dbReference>
<evidence type="ECO:0000256" key="5">
    <source>
        <dbReference type="ARBA" id="ARBA00023134"/>
    </source>
</evidence>
<name>A0A0J9TLN0_PLAVI</name>